<reference evidence="2 3" key="1">
    <citation type="submission" date="2020-08" db="EMBL/GenBank/DDBJ databases">
        <title>Novel species isolated from subtropical streams in China.</title>
        <authorList>
            <person name="Lu H."/>
        </authorList>
    </citation>
    <scope>NUCLEOTIDE SEQUENCE [LARGE SCALE GENOMIC DNA]</scope>
    <source>
        <strain evidence="2 3">CY18W</strain>
    </source>
</reference>
<accession>A0ABR6ZYB6</accession>
<evidence type="ECO:0000313" key="3">
    <source>
        <dbReference type="Proteomes" id="UP000650424"/>
    </source>
</evidence>
<keyword evidence="3" id="KW-1185">Reference proteome</keyword>
<dbReference type="RefSeq" id="WP_186950691.1">
    <property type="nucleotide sequence ID" value="NZ_JACOGF010000020.1"/>
</dbReference>
<dbReference type="EMBL" id="JACOGF010000020">
    <property type="protein sequence ID" value="MBC3920857.1"/>
    <property type="molecule type" value="Genomic_DNA"/>
</dbReference>
<evidence type="ECO:0008006" key="4">
    <source>
        <dbReference type="Google" id="ProtNLM"/>
    </source>
</evidence>
<evidence type="ECO:0000313" key="2">
    <source>
        <dbReference type="EMBL" id="MBC3920857.1"/>
    </source>
</evidence>
<organism evidence="2 3">
    <name type="scientific">Undibacterium hunanense</name>
    <dbReference type="NCBI Taxonomy" id="2762292"/>
    <lineage>
        <taxon>Bacteria</taxon>
        <taxon>Pseudomonadati</taxon>
        <taxon>Pseudomonadota</taxon>
        <taxon>Betaproteobacteria</taxon>
        <taxon>Burkholderiales</taxon>
        <taxon>Oxalobacteraceae</taxon>
        <taxon>Undibacterium</taxon>
    </lineage>
</organism>
<sequence>MKISSSSFFIESLRKTGLLAALICTVMLTACTTVAPGYQATVDNVKVLQKMPGNGVAEVGKFTVTDDSLNHLRIRASVYASPANGSFSEYIKEALKNELASAGKLGNKTSAIISGKLLKNYLDGSYGIGKATVSVRFTVTRGTTISYEKIITGETTWDSPFVAAIAIPEAQRNHTEAVKQLLGNLFADPDFQKSIQ</sequence>
<dbReference type="PROSITE" id="PS51257">
    <property type="entry name" value="PROKAR_LIPOPROTEIN"/>
    <property type="match status" value="1"/>
</dbReference>
<name>A0ABR6ZYB6_9BURK</name>
<feature type="chain" id="PRO_5045320977" description="Lipoprotein" evidence="1">
    <location>
        <begin position="36"/>
        <end position="196"/>
    </location>
</feature>
<protein>
    <recommendedName>
        <fullName evidence="4">Lipoprotein</fullName>
    </recommendedName>
</protein>
<proteinExistence type="predicted"/>
<feature type="signal peptide" evidence="1">
    <location>
        <begin position="1"/>
        <end position="35"/>
    </location>
</feature>
<dbReference type="Proteomes" id="UP000650424">
    <property type="component" value="Unassembled WGS sequence"/>
</dbReference>
<gene>
    <name evidence="2" type="ORF">H8L32_25560</name>
</gene>
<keyword evidence="1" id="KW-0732">Signal</keyword>
<comment type="caution">
    <text evidence="2">The sequence shown here is derived from an EMBL/GenBank/DDBJ whole genome shotgun (WGS) entry which is preliminary data.</text>
</comment>
<evidence type="ECO:0000256" key="1">
    <source>
        <dbReference type="SAM" id="SignalP"/>
    </source>
</evidence>